<dbReference type="AlphaFoldDB" id="A0A183CBH0"/>
<evidence type="ECO:0000313" key="3">
    <source>
        <dbReference type="WBParaSite" id="GPLIN_001022100"/>
    </source>
</evidence>
<reference evidence="3" key="3">
    <citation type="submission" date="2016-06" db="UniProtKB">
        <authorList>
            <consortium name="WormBaseParasite"/>
        </authorList>
    </citation>
    <scope>IDENTIFICATION</scope>
</reference>
<dbReference type="InterPro" id="IPR013320">
    <property type="entry name" value="ConA-like_dom_sf"/>
</dbReference>
<reference evidence="2" key="2">
    <citation type="submission" date="2014-05" db="EMBL/GenBank/DDBJ databases">
        <title>The genome and life-stage specific transcriptomes of Globodera pallida elucidate key aspects of plant parasitism by a cyst nematode.</title>
        <authorList>
            <person name="Cotton J.A."/>
            <person name="Lilley C.J."/>
            <person name="Jones L.M."/>
            <person name="Kikuchi T."/>
            <person name="Reid A.J."/>
            <person name="Thorpe P."/>
            <person name="Tsai I.J."/>
            <person name="Beasley H."/>
            <person name="Blok V."/>
            <person name="Cock P.J.A."/>
            <person name="Van den Akker S.E."/>
            <person name="Holroyd N."/>
            <person name="Hunt M."/>
            <person name="Mantelin S."/>
            <person name="Naghra H."/>
            <person name="Pain A."/>
            <person name="Palomares-Rius J.E."/>
            <person name="Zarowiecki M."/>
            <person name="Berriman M."/>
            <person name="Jones J.T."/>
            <person name="Urwin P.E."/>
        </authorList>
    </citation>
    <scope>NUCLEOTIDE SEQUENCE [LARGE SCALE GENOMIC DNA]</scope>
    <source>
        <strain evidence="2">Lindley</strain>
    </source>
</reference>
<proteinExistence type="predicted"/>
<dbReference type="WBParaSite" id="GPLIN_001022100">
    <property type="protein sequence ID" value="GPLIN_001022100"/>
    <property type="gene ID" value="GPLIN_001022100"/>
</dbReference>
<dbReference type="SMART" id="SM00449">
    <property type="entry name" value="SPRY"/>
    <property type="match status" value="1"/>
</dbReference>
<dbReference type="Proteomes" id="UP000050741">
    <property type="component" value="Unassembled WGS sequence"/>
</dbReference>
<dbReference type="InterPro" id="IPR043136">
    <property type="entry name" value="B30.2/SPRY_sf"/>
</dbReference>
<dbReference type="PANTHER" id="PTHR12864">
    <property type="entry name" value="RAN BINDING PROTEIN 9-RELATED"/>
    <property type="match status" value="1"/>
</dbReference>
<sequence>MATSTNSINGGHITTDPENCATFSNLGSSEEVRLFSEQHRNRLEINGKIRNFVAILNPNKWWRCDPFRIVGSILLFIFIIYATHRLNEQKENTDALIEAQQENGLKMNAQQKEMREMNESLKSIHALVVAKLEEYQNKAQKKNGIIPQQNRSNEREEQLNNFLEQFVEEQNKKGMNQTEKEVIAEMEQYQKGQQQNIGDLQKAVAVSNNTHGKSLIRQQNRWDSAARHEHLALIGPDRLIVQYIAGENDGYRSVLTERPIPKGNSGIFYYEIKIFGTVTIGMYIGLANKQMQLDHYWVGEDDGTYAYGYSGTFWGHGFGVIDGKPKFGVGDVVGCGVNLATRQIIYTKNGERLDTANLLVDSDDDLFPCVTMLYPGNKIEANFGPNFKFKIADGI</sequence>
<dbReference type="InterPro" id="IPR003877">
    <property type="entry name" value="SPRY_dom"/>
</dbReference>
<feature type="domain" description="B30.2/SPRY" evidence="1">
    <location>
        <begin position="200"/>
        <end position="388"/>
    </location>
</feature>
<dbReference type="InterPro" id="IPR044736">
    <property type="entry name" value="Gid1/RanBPM/SPLA_SPRY"/>
</dbReference>
<dbReference type="CDD" id="cd12885">
    <property type="entry name" value="SPRY_RanBP_like"/>
    <property type="match status" value="1"/>
</dbReference>
<name>A0A183CBH0_GLOPA</name>
<accession>A0A183CBH0</accession>
<dbReference type="PROSITE" id="PS50188">
    <property type="entry name" value="B302_SPRY"/>
    <property type="match status" value="1"/>
</dbReference>
<organism evidence="2 3">
    <name type="scientific">Globodera pallida</name>
    <name type="common">Potato cyst nematode worm</name>
    <name type="synonym">Heterodera pallida</name>
    <dbReference type="NCBI Taxonomy" id="36090"/>
    <lineage>
        <taxon>Eukaryota</taxon>
        <taxon>Metazoa</taxon>
        <taxon>Ecdysozoa</taxon>
        <taxon>Nematoda</taxon>
        <taxon>Chromadorea</taxon>
        <taxon>Rhabditida</taxon>
        <taxon>Tylenchina</taxon>
        <taxon>Tylenchomorpha</taxon>
        <taxon>Tylenchoidea</taxon>
        <taxon>Heteroderidae</taxon>
        <taxon>Heteroderinae</taxon>
        <taxon>Globodera</taxon>
    </lineage>
</organism>
<evidence type="ECO:0000259" key="1">
    <source>
        <dbReference type="PROSITE" id="PS50188"/>
    </source>
</evidence>
<dbReference type="Pfam" id="PF00622">
    <property type="entry name" value="SPRY"/>
    <property type="match status" value="1"/>
</dbReference>
<dbReference type="InterPro" id="IPR001870">
    <property type="entry name" value="B30.2/SPRY"/>
</dbReference>
<reference evidence="2" key="1">
    <citation type="submission" date="2013-12" db="EMBL/GenBank/DDBJ databases">
        <authorList>
            <person name="Aslett M."/>
        </authorList>
    </citation>
    <scope>NUCLEOTIDE SEQUENCE [LARGE SCALE GENOMIC DNA]</scope>
    <source>
        <strain evidence="2">Lindley</strain>
    </source>
</reference>
<dbReference type="SUPFAM" id="SSF49899">
    <property type="entry name" value="Concanavalin A-like lectins/glucanases"/>
    <property type="match status" value="1"/>
</dbReference>
<keyword evidence="2" id="KW-1185">Reference proteome</keyword>
<protein>
    <submittedName>
        <fullName evidence="3">B30.2/SPRY domain-containing protein</fullName>
    </submittedName>
</protein>
<dbReference type="InterPro" id="IPR050618">
    <property type="entry name" value="Ubq-SigPath_Reg"/>
</dbReference>
<evidence type="ECO:0000313" key="2">
    <source>
        <dbReference type="Proteomes" id="UP000050741"/>
    </source>
</evidence>
<dbReference type="Gene3D" id="2.60.120.920">
    <property type="match status" value="1"/>
</dbReference>